<reference evidence="8" key="1">
    <citation type="submission" date="2018-02" db="EMBL/GenBank/DDBJ databases">
        <authorList>
            <person name="Cohen D.B."/>
            <person name="Kent A.D."/>
        </authorList>
    </citation>
    <scope>NUCLEOTIDE SEQUENCE</scope>
</reference>
<evidence type="ECO:0000256" key="5">
    <source>
        <dbReference type="SAM" id="MobiDB-lite"/>
    </source>
</evidence>
<dbReference type="GO" id="GO:0015074">
    <property type="term" value="P:DNA integration"/>
    <property type="evidence" value="ECO:0007669"/>
    <property type="project" value="InterPro"/>
</dbReference>
<dbReference type="PANTHER" id="PTHR42648">
    <property type="entry name" value="TRANSPOSASE, PUTATIVE-RELATED"/>
    <property type="match status" value="1"/>
</dbReference>
<dbReference type="GO" id="GO:0004190">
    <property type="term" value="F:aspartic-type endopeptidase activity"/>
    <property type="evidence" value="ECO:0007669"/>
    <property type="project" value="UniProtKB-KW"/>
</dbReference>
<dbReference type="Pfam" id="PF13976">
    <property type="entry name" value="gag_pre-integrs"/>
    <property type="match status" value="1"/>
</dbReference>
<keyword evidence="1" id="KW-0645">Protease</keyword>
<dbReference type="GO" id="GO:0003676">
    <property type="term" value="F:nucleic acid binding"/>
    <property type="evidence" value="ECO:0007669"/>
    <property type="project" value="InterPro"/>
</dbReference>
<feature type="compositionally biased region" description="Pro residues" evidence="5">
    <location>
        <begin position="636"/>
        <end position="645"/>
    </location>
</feature>
<evidence type="ECO:0000259" key="7">
    <source>
        <dbReference type="PROSITE" id="PS50994"/>
    </source>
</evidence>
<dbReference type="Pfam" id="PF07727">
    <property type="entry name" value="RVT_2"/>
    <property type="match status" value="1"/>
</dbReference>
<accession>A0A2N9JB41</accession>
<keyword evidence="4" id="KW-0378">Hydrolase</keyword>
<dbReference type="InterPro" id="IPR039537">
    <property type="entry name" value="Retrotran_Ty1/copia-like"/>
</dbReference>
<dbReference type="InterPro" id="IPR043502">
    <property type="entry name" value="DNA/RNA_pol_sf"/>
</dbReference>
<dbReference type="GO" id="GO:0046872">
    <property type="term" value="F:metal ion binding"/>
    <property type="evidence" value="ECO:0007669"/>
    <property type="project" value="UniProtKB-KW"/>
</dbReference>
<dbReference type="SUPFAM" id="SSF53098">
    <property type="entry name" value="Ribonuclease H-like"/>
    <property type="match status" value="1"/>
</dbReference>
<gene>
    <name evidence="8" type="ORF">FSB_LOCUS61747</name>
</gene>
<protein>
    <recommendedName>
        <fullName evidence="7">Integrase catalytic domain-containing protein</fullName>
    </recommendedName>
</protein>
<proteinExistence type="predicted"/>
<dbReference type="GO" id="GO:0006508">
    <property type="term" value="P:proteolysis"/>
    <property type="evidence" value="ECO:0007669"/>
    <property type="project" value="UniProtKB-KW"/>
</dbReference>
<feature type="region of interest" description="Disordered" evidence="5">
    <location>
        <begin position="635"/>
        <end position="690"/>
    </location>
</feature>
<evidence type="ECO:0000256" key="1">
    <source>
        <dbReference type="ARBA" id="ARBA00022670"/>
    </source>
</evidence>
<evidence type="ECO:0000256" key="3">
    <source>
        <dbReference type="ARBA" id="ARBA00022750"/>
    </source>
</evidence>
<dbReference type="PROSITE" id="PS50994">
    <property type="entry name" value="INTEGRASE"/>
    <property type="match status" value="1"/>
</dbReference>
<feature type="signal peptide" evidence="6">
    <location>
        <begin position="1"/>
        <end position="19"/>
    </location>
</feature>
<dbReference type="AlphaFoldDB" id="A0A2N9JB41"/>
<dbReference type="SUPFAM" id="SSF56672">
    <property type="entry name" value="DNA/RNA polymerases"/>
    <property type="match status" value="1"/>
</dbReference>
<dbReference type="InterPro" id="IPR013103">
    <property type="entry name" value="RVT_2"/>
</dbReference>
<keyword evidence="2" id="KW-0479">Metal-binding</keyword>
<sequence>MLVLVLLPVVVLLAVLVSSCDYLGSMGDSSFTSPMSLSHYAPAQRKSGWLLGIEKQPAASNAKRIQWDMDNCTILGWMFNSMDERIYNTFMYHDTVNGLWTALCQMYAHARPPISTIVSTSPVIAEQMAFAANSGPRSPSWRIALLTSVLPALQPLPRLLGNSAALSDFSRLQAQIGQLQDQLGSFAAQAHDTTIAPTTTIATGTPTAFHVRSGEPIWVLDSGTNDHMTGESSIFSSPLIPVTQSVSLADGSTSHISHKGDVFLSSDIMLSSVLHIPNFAFNLLSVSRLAKSLNCVVIFLPFHCLLQDLSSKKIFGRGYERDGLYYFGDPPPATSGLQASILPSSSSYVFSFKTLTLWHARLGHVNFQYLCLLFPSFIKACKDHKFQCEVCELSKHTRTSYIPRMHRPSSVFDLIHSDVWGPSPVMAFSGHRYYVTFIDDHSRCTWVYLLKKKSDVLPLFTQFLQMIKTQYNTVVRAIRSDNGGEYISDAFCSQLNQKGILHQLTCPQTPEQNGVAERKNRHHVSSLSIVRCLLCGMHVPKSYWHMAVLTAVYLMNRTPSRVLHGTAPLQFLKPDCALFQILPRVFGCTCFVQNRSPTRTKLDNKSIRYLILPPSTEDTSPLARPVPIFDFMVPESPSPPAPTSHPPLQVYTRRPRSPLPDSPLAPGSGMSSTPLVSTQSPPTSRYPSRVRQPPSRFGWLCSTNHPISQYISYLGLSDSYHAFIGTMDSVSIPRSVSVALQDPKWVTAMQAEMDALQANQTWELVPLPSGEKTVGCKWVFTVKYLVDGSVDQYKAHLVAKGFTQIPGKDFGATFAPVAKLTSNAFLHGNLLETIYMDPPPGFRAEGEYAGKVCRLRKSLYGLKQSPRAWFSHFSEVILSMEFVRCHSDHTCFIRRRSDGRCIILLDLGALKYFLGIEVARSRHGISLSQRKYTLDLLQDTGMLGCRPASTPMDPNLKLSVESGELLSNPSMYQRLVGRLIYLTNTRPDLTFAVSVVSQFMHAPRTSHLDAVHHILRYVKTSPGLGLFYSAGHQSGLSCFTDADYAGSQTDRRSTTGLSTFYGNHLISWKRNM</sequence>
<dbReference type="PANTHER" id="PTHR42648:SF22">
    <property type="entry name" value="REVERSE TRANSCRIPTASE TY1_COPIA-TYPE DOMAIN-CONTAINING PROTEIN"/>
    <property type="match status" value="1"/>
</dbReference>
<feature type="domain" description="Integrase catalytic" evidence="7">
    <location>
        <begin position="404"/>
        <end position="576"/>
    </location>
</feature>
<feature type="compositionally biased region" description="Polar residues" evidence="5">
    <location>
        <begin position="669"/>
        <end position="686"/>
    </location>
</feature>
<dbReference type="EMBL" id="OIVN01006477">
    <property type="protein sequence ID" value="SPD33865.1"/>
    <property type="molecule type" value="Genomic_DNA"/>
</dbReference>
<organism evidence="8">
    <name type="scientific">Fagus sylvatica</name>
    <name type="common">Beechnut</name>
    <dbReference type="NCBI Taxonomy" id="28930"/>
    <lineage>
        <taxon>Eukaryota</taxon>
        <taxon>Viridiplantae</taxon>
        <taxon>Streptophyta</taxon>
        <taxon>Embryophyta</taxon>
        <taxon>Tracheophyta</taxon>
        <taxon>Spermatophyta</taxon>
        <taxon>Magnoliopsida</taxon>
        <taxon>eudicotyledons</taxon>
        <taxon>Gunneridae</taxon>
        <taxon>Pentapetalae</taxon>
        <taxon>rosids</taxon>
        <taxon>fabids</taxon>
        <taxon>Fagales</taxon>
        <taxon>Fagaceae</taxon>
        <taxon>Fagus</taxon>
    </lineage>
</organism>
<name>A0A2N9JB41_FAGSY</name>
<keyword evidence="3" id="KW-0064">Aspartyl protease</keyword>
<keyword evidence="6" id="KW-0732">Signal</keyword>
<dbReference type="Pfam" id="PF00665">
    <property type="entry name" value="rve"/>
    <property type="match status" value="1"/>
</dbReference>
<dbReference type="InterPro" id="IPR025724">
    <property type="entry name" value="GAG-pre-integrase_dom"/>
</dbReference>
<evidence type="ECO:0000256" key="6">
    <source>
        <dbReference type="SAM" id="SignalP"/>
    </source>
</evidence>
<dbReference type="InterPro" id="IPR001584">
    <property type="entry name" value="Integrase_cat-core"/>
</dbReference>
<feature type="chain" id="PRO_5014627708" description="Integrase catalytic domain-containing protein" evidence="6">
    <location>
        <begin position="20"/>
        <end position="1072"/>
    </location>
</feature>
<dbReference type="InterPro" id="IPR054722">
    <property type="entry name" value="PolX-like_BBD"/>
</dbReference>
<dbReference type="InterPro" id="IPR012337">
    <property type="entry name" value="RNaseH-like_sf"/>
</dbReference>
<evidence type="ECO:0000256" key="2">
    <source>
        <dbReference type="ARBA" id="ARBA00022723"/>
    </source>
</evidence>
<evidence type="ECO:0000313" key="8">
    <source>
        <dbReference type="EMBL" id="SPD33865.1"/>
    </source>
</evidence>
<dbReference type="Gene3D" id="3.30.420.10">
    <property type="entry name" value="Ribonuclease H-like superfamily/Ribonuclease H"/>
    <property type="match status" value="1"/>
</dbReference>
<evidence type="ECO:0000256" key="4">
    <source>
        <dbReference type="ARBA" id="ARBA00022801"/>
    </source>
</evidence>
<dbReference type="Pfam" id="PF22936">
    <property type="entry name" value="Pol_BBD"/>
    <property type="match status" value="1"/>
</dbReference>
<dbReference type="InterPro" id="IPR036397">
    <property type="entry name" value="RNaseH_sf"/>
</dbReference>